<dbReference type="SMART" id="SM00973">
    <property type="entry name" value="Sec63"/>
    <property type="match status" value="1"/>
</dbReference>
<evidence type="ECO:0000256" key="4">
    <source>
        <dbReference type="ARBA" id="ARBA00022741"/>
    </source>
</evidence>
<dbReference type="FunFam" id="3.40.50.300:FF:000950">
    <property type="entry name" value="probable ATP-dependent DNA helicase HFM1"/>
    <property type="match status" value="1"/>
</dbReference>
<dbReference type="InterPro" id="IPR004179">
    <property type="entry name" value="Sec63-dom"/>
</dbReference>
<comment type="similarity">
    <text evidence="2">Belongs to the helicase family. SKI2 subfamily.</text>
</comment>
<keyword evidence="3" id="KW-0479">Metal-binding</keyword>
<keyword evidence="8" id="KW-0862">Zinc</keyword>
<dbReference type="OrthoDB" id="5575at2759"/>
<evidence type="ECO:0000256" key="3">
    <source>
        <dbReference type="ARBA" id="ARBA00022723"/>
    </source>
</evidence>
<dbReference type="GO" id="GO:0008270">
    <property type="term" value="F:zinc ion binding"/>
    <property type="evidence" value="ECO:0007669"/>
    <property type="project" value="UniProtKB-KW"/>
</dbReference>
<feature type="domain" description="Helicase C-terminal" evidence="20">
    <location>
        <begin position="555"/>
        <end position="740"/>
    </location>
</feature>
<feature type="domain" description="Helicase ATP-binding" evidence="19">
    <location>
        <begin position="327"/>
        <end position="514"/>
    </location>
</feature>
<dbReference type="GO" id="GO:0003676">
    <property type="term" value="F:nucleic acid binding"/>
    <property type="evidence" value="ECO:0007669"/>
    <property type="project" value="InterPro"/>
</dbReference>
<evidence type="ECO:0000259" key="20">
    <source>
        <dbReference type="PROSITE" id="PS51194"/>
    </source>
</evidence>
<protein>
    <recommendedName>
        <fullName evidence="16">Probable ATP-dependent DNA helicase HFM1</fullName>
        <ecNumber evidence="13">5.6.2.4</ecNumber>
    </recommendedName>
    <alternativeName>
        <fullName evidence="17">DNA 3'-5' helicase HFM1</fullName>
    </alternativeName>
</protein>
<keyword evidence="6" id="KW-0378">Hydrolase</keyword>
<dbReference type="PROSITE" id="PS51194">
    <property type="entry name" value="HELICASE_CTER"/>
    <property type="match status" value="1"/>
</dbReference>
<feature type="region of interest" description="Disordered" evidence="18">
    <location>
        <begin position="1490"/>
        <end position="1509"/>
    </location>
</feature>
<evidence type="ECO:0000256" key="17">
    <source>
        <dbReference type="ARBA" id="ARBA00093665"/>
    </source>
</evidence>
<evidence type="ECO:0000256" key="8">
    <source>
        <dbReference type="ARBA" id="ARBA00022833"/>
    </source>
</evidence>
<evidence type="ECO:0000256" key="10">
    <source>
        <dbReference type="ARBA" id="ARBA00023235"/>
    </source>
</evidence>
<dbReference type="PANTHER" id="PTHR47835">
    <property type="entry name" value="HFM1, ATP DEPENDENT DNA HELICASE HOMOLOG"/>
    <property type="match status" value="1"/>
</dbReference>
<evidence type="ECO:0000256" key="16">
    <source>
        <dbReference type="ARBA" id="ARBA00071159"/>
    </source>
</evidence>
<dbReference type="PANTHER" id="PTHR47835:SF3">
    <property type="entry name" value="HELICASE FOR MEIOSIS 1"/>
    <property type="match status" value="1"/>
</dbReference>
<evidence type="ECO:0000256" key="9">
    <source>
        <dbReference type="ARBA" id="ARBA00022840"/>
    </source>
</evidence>
<comment type="catalytic activity">
    <reaction evidence="14">
        <text>ATP + H2O = ADP + phosphate + H(+)</text>
        <dbReference type="Rhea" id="RHEA:13065"/>
        <dbReference type="ChEBI" id="CHEBI:15377"/>
        <dbReference type="ChEBI" id="CHEBI:15378"/>
        <dbReference type="ChEBI" id="CHEBI:30616"/>
        <dbReference type="ChEBI" id="CHEBI:43474"/>
        <dbReference type="ChEBI" id="CHEBI:456216"/>
        <dbReference type="EC" id="5.6.2.4"/>
    </reaction>
</comment>
<dbReference type="CDD" id="cd18023">
    <property type="entry name" value="DEXHc_HFM1"/>
    <property type="match status" value="1"/>
</dbReference>
<dbReference type="InterPro" id="IPR001650">
    <property type="entry name" value="Helicase_C-like"/>
</dbReference>
<evidence type="ECO:0000256" key="14">
    <source>
        <dbReference type="ARBA" id="ARBA00048988"/>
    </source>
</evidence>
<evidence type="ECO:0000256" key="7">
    <source>
        <dbReference type="ARBA" id="ARBA00022806"/>
    </source>
</evidence>
<dbReference type="EC" id="5.6.2.4" evidence="13"/>
<evidence type="ECO:0000256" key="12">
    <source>
        <dbReference type="ARBA" id="ARBA00034617"/>
    </source>
</evidence>
<evidence type="ECO:0000256" key="13">
    <source>
        <dbReference type="ARBA" id="ARBA00034808"/>
    </source>
</evidence>
<dbReference type="SMART" id="SM00487">
    <property type="entry name" value="DEXDc"/>
    <property type="match status" value="1"/>
</dbReference>
<feature type="region of interest" description="Disordered" evidence="18">
    <location>
        <begin position="1"/>
        <end position="41"/>
    </location>
</feature>
<dbReference type="InterPro" id="IPR036388">
    <property type="entry name" value="WH-like_DNA-bd_sf"/>
</dbReference>
<proteinExistence type="inferred from homology"/>
<evidence type="ECO:0000256" key="5">
    <source>
        <dbReference type="ARBA" id="ARBA00022771"/>
    </source>
</evidence>
<dbReference type="FunFam" id="3.40.50.300:FF:001076">
    <property type="entry name" value="ATP-dependent DNA helicase MER3"/>
    <property type="match status" value="1"/>
</dbReference>
<dbReference type="PROSITE" id="PS51192">
    <property type="entry name" value="HELICASE_ATP_BIND_1"/>
    <property type="match status" value="1"/>
</dbReference>
<keyword evidence="5" id="KW-0863">Zinc-finger</keyword>
<dbReference type="SUPFAM" id="SSF158702">
    <property type="entry name" value="Sec63 N-terminal domain-like"/>
    <property type="match status" value="1"/>
</dbReference>
<evidence type="ECO:0000313" key="21">
    <source>
        <dbReference type="EMBL" id="KAG9264746.1"/>
    </source>
</evidence>
<dbReference type="GO" id="GO:0007131">
    <property type="term" value="P:reciprocal meiotic recombination"/>
    <property type="evidence" value="ECO:0007669"/>
    <property type="project" value="UniProtKB-ARBA"/>
</dbReference>
<dbReference type="Pfam" id="PF00270">
    <property type="entry name" value="DEAD"/>
    <property type="match status" value="1"/>
</dbReference>
<keyword evidence="11" id="KW-0469">Meiosis</keyword>
<accession>A0A8T2L5V6</accession>
<dbReference type="CDD" id="cd18795">
    <property type="entry name" value="SF2_C_Ski2"/>
    <property type="match status" value="1"/>
</dbReference>
<evidence type="ECO:0000256" key="2">
    <source>
        <dbReference type="ARBA" id="ARBA00010140"/>
    </source>
</evidence>
<dbReference type="InterPro" id="IPR014001">
    <property type="entry name" value="Helicase_ATP-bd"/>
</dbReference>
<dbReference type="SUPFAM" id="SSF46785">
    <property type="entry name" value="Winged helix' DNA-binding domain"/>
    <property type="match status" value="1"/>
</dbReference>
<dbReference type="Gene3D" id="1.10.3380.10">
    <property type="entry name" value="Sec63 N-terminal domain-like domain"/>
    <property type="match status" value="1"/>
</dbReference>
<dbReference type="InterPro" id="IPR011545">
    <property type="entry name" value="DEAD/DEAH_box_helicase_dom"/>
</dbReference>
<keyword evidence="10" id="KW-0413">Isomerase</keyword>
<dbReference type="FunFam" id="1.10.10.10:FF:000012">
    <property type="entry name" value="U5 small nuclear ribonucleoprotein helicase"/>
    <property type="match status" value="1"/>
</dbReference>
<dbReference type="SUPFAM" id="SSF52540">
    <property type="entry name" value="P-loop containing nucleoside triphosphate hydrolases"/>
    <property type="match status" value="1"/>
</dbReference>
<organism evidence="21 22">
    <name type="scientific">Astyanax mexicanus</name>
    <name type="common">Blind cave fish</name>
    <name type="synonym">Astyanax fasciatus mexicanus</name>
    <dbReference type="NCBI Taxonomy" id="7994"/>
    <lineage>
        <taxon>Eukaryota</taxon>
        <taxon>Metazoa</taxon>
        <taxon>Chordata</taxon>
        <taxon>Craniata</taxon>
        <taxon>Vertebrata</taxon>
        <taxon>Euteleostomi</taxon>
        <taxon>Actinopterygii</taxon>
        <taxon>Neopterygii</taxon>
        <taxon>Teleostei</taxon>
        <taxon>Ostariophysi</taxon>
        <taxon>Characiformes</taxon>
        <taxon>Characoidei</taxon>
        <taxon>Acestrorhamphidae</taxon>
        <taxon>Acestrorhamphinae</taxon>
        <taxon>Astyanax</taxon>
    </lineage>
</organism>
<gene>
    <name evidence="21" type="primary">HFM1</name>
    <name evidence="21" type="ORF">AMEX_G21063</name>
</gene>
<keyword evidence="7 21" id="KW-0347">Helicase</keyword>
<dbReference type="GO" id="GO:0016787">
    <property type="term" value="F:hydrolase activity"/>
    <property type="evidence" value="ECO:0007669"/>
    <property type="project" value="UniProtKB-KW"/>
</dbReference>
<comment type="caution">
    <text evidence="21">The sequence shown here is derived from an EMBL/GenBank/DDBJ whole genome shotgun (WGS) entry which is preliminary data.</text>
</comment>
<dbReference type="InterPro" id="IPR027417">
    <property type="entry name" value="P-loop_NTPase"/>
</dbReference>
<dbReference type="EMBL" id="JAICCE010000018">
    <property type="protein sequence ID" value="KAG9264746.1"/>
    <property type="molecule type" value="Genomic_DNA"/>
</dbReference>
<reference evidence="21 22" key="1">
    <citation type="submission" date="2021-07" db="EMBL/GenBank/DDBJ databases">
        <authorList>
            <person name="Imarazene B."/>
            <person name="Zahm M."/>
            <person name="Klopp C."/>
            <person name="Cabau C."/>
            <person name="Beille S."/>
            <person name="Jouanno E."/>
            <person name="Castinel A."/>
            <person name="Lluch J."/>
            <person name="Gil L."/>
            <person name="Kuchtly C."/>
            <person name="Lopez Roques C."/>
            <person name="Donnadieu C."/>
            <person name="Parrinello H."/>
            <person name="Journot L."/>
            <person name="Du K."/>
            <person name="Schartl M."/>
            <person name="Retaux S."/>
            <person name="Guiguen Y."/>
        </authorList>
    </citation>
    <scope>NUCLEOTIDE SEQUENCE [LARGE SCALE GENOMIC DNA]</scope>
    <source>
        <strain evidence="21">Pach_M1</strain>
        <tissue evidence="21">Testis</tissue>
    </source>
</reference>
<dbReference type="FunFam" id="1.10.3380.10:FF:000006">
    <property type="entry name" value="probable ATP-dependent DNA helicase HFM1 isoform X1"/>
    <property type="match status" value="1"/>
</dbReference>
<evidence type="ECO:0000256" key="18">
    <source>
        <dbReference type="SAM" id="MobiDB-lite"/>
    </source>
</evidence>
<dbReference type="Proteomes" id="UP000752171">
    <property type="component" value="Unassembled WGS sequence"/>
</dbReference>
<dbReference type="SMART" id="SM00490">
    <property type="entry name" value="HELICc"/>
    <property type="match status" value="1"/>
</dbReference>
<dbReference type="Pfam" id="PF00271">
    <property type="entry name" value="Helicase_C"/>
    <property type="match status" value="1"/>
</dbReference>
<feature type="compositionally biased region" description="Basic and acidic residues" evidence="18">
    <location>
        <begin position="26"/>
        <end position="41"/>
    </location>
</feature>
<keyword evidence="4" id="KW-0547">Nucleotide-binding</keyword>
<comment type="cofactor">
    <cofactor evidence="1">
        <name>Zn(2+)</name>
        <dbReference type="ChEBI" id="CHEBI:29105"/>
    </cofactor>
</comment>
<name>A0A8T2L5V6_ASTMX</name>
<feature type="compositionally biased region" description="Polar residues" evidence="18">
    <location>
        <begin position="1"/>
        <end position="13"/>
    </location>
</feature>
<dbReference type="GO" id="GO:0043138">
    <property type="term" value="F:3'-5' DNA helicase activity"/>
    <property type="evidence" value="ECO:0007669"/>
    <property type="project" value="UniProtKB-EC"/>
</dbReference>
<dbReference type="InterPro" id="IPR052247">
    <property type="entry name" value="Meiotic_Crossover_Helicase"/>
</dbReference>
<dbReference type="InterPro" id="IPR057842">
    <property type="entry name" value="WH_MER3"/>
</dbReference>
<dbReference type="InterPro" id="IPR036390">
    <property type="entry name" value="WH_DNA-bd_sf"/>
</dbReference>
<comment type="catalytic activity">
    <reaction evidence="12">
        <text>Couples ATP hydrolysis with the unwinding of duplex DNA by translocating in the 3'-5' direction.</text>
        <dbReference type="EC" id="5.6.2.4"/>
    </reaction>
</comment>
<comment type="function">
    <text evidence="15">Required for crossover formation and complete synapsis of homologous chromosomes during meiosis.</text>
</comment>
<evidence type="ECO:0000256" key="15">
    <source>
        <dbReference type="ARBA" id="ARBA00059912"/>
    </source>
</evidence>
<sequence length="1523" mass="171118">MCVRSPQTQSGTLQIGGIKHPSLKPSVEKKPTHEQDDDKRSSLLQLCTDRGAIKQMPLNDVKMAECEDFTLPLDSLFFVKPVVHKVNPLCQEQNVWQLDAPPSVSEIPATQAIQKEAECMSSVGCSQKIRKFLPPFQRPFVSAGVQDQIQADETGSHEMLRMQTSQTPSARKCSNRAFPGTQEFDITVKTRPCHPTATPLFKTRLFKPPMRMDLKSFSISSQTNSSVDDHSLSGVAMVTEHPPAAHAIATCSPFLDPGQIEECNSPQQKHDSGVKKAHVLPLTPKPIHIQGPSGPETLRPVAEISAKFRGVFKEFPYFNYVQSKALDDILYTSKNFVACAPTGSGKTVLFELAIIRLLMETTEPWHNVKAVYMAPIKALCSQQYENWKLKFGPLGLNCKELTGDTEIEDVFEIQDAHLIMTTPEKWDSMTRKWKNNCLLQSVQLFLIDEVHVVKDSTRGPTLEVVVSRMKTIHSYTVAESPDASTRMRFVAVSATIPNICDIADWLSNDQGPATCLEMDESHRPVKLRKVVLGFPFGNSQNEFKFDLSLNYKMASVIQTYSDQKPTLVFCSTRKGVQQSATVLAKDARFIMSIDHRQRLMKYASSILDAKLRDLIMCGVGYHHAGVSLSDRKVVEDAFTAGDLPVLFTTSTLAMGVNLPAHLVVIKSTMHYAGGSCEEYSEADMLQMIGRAGRPQFDTSATAVIMTRIQNREKYLQFISGSETIESSLHTNLVEHLNAEIVLHTISDVNMALDWIRSTFLYIRALKNPTHYGFSSELDKCGIETKLQELCLKNLNSLASYQLITMDEDINIKPTESGKLMARYCVAFDTMKQFSKLTGTENLAELIEMMSKGKEFSDVQLRVNEKRTLNTLNIDKNRVTIRYPMEGKIKSKDMKVNCLIQAQLGNLPIQEFGLTQDTGKIFRSGVRISKCLAEFLSHHSKQNFSAQLNSLILAKCFRAKLWEDSPYVSKQLDKIGLSLATAMVNAGLTSFSKIEATNPRELELIVNRHPPFGNQIKEAVSKLPKYEIRLEQLPKYSVSTAEILVTVNLKNFEELLTKRTAPDHHYVTLIIGDCDNNVVFQQKIQDTVLLKSGSWSRKIEVTRTSQEDKISINLISSEYVGLDIQQTFTAFYYGAKTFRAESYGKETPVYKLQKIPETSQRATSSALKSNMAPPRAQSTVQRAPTKTEPGKRECNHFCKNKDLCGHDCCKVGIQLVMKRPQNPENSFSSYLRDLKTRNEKLLETPVKRLKMRMNAEAENISMPQFSFSRRETMPAHTRFEESQDYPPSVSHSMEPQQGFAISAEASFNEDFKDFHHETEGTVEEQMFQTDANNTFQNAYTSRIALERQMSRIPAHKSRDHTTSSCLDHSTDNISAFDGLNVTFDLAIDDWDDFDDDNLVLASDVSYSTEKQGGQCVQSTAGTQDCWTSAPSGCSEPRHGLLRPNQITRVGPTTTVQETQREIPEISAIKHPSLNLNETETLPRGRLDFFSKRDPAQDTQKGFGRDQKEENKEADMFVSIFDGIF</sequence>
<keyword evidence="9" id="KW-0067">ATP-binding</keyword>
<dbReference type="Gene3D" id="1.10.10.10">
    <property type="entry name" value="Winged helix-like DNA-binding domain superfamily/Winged helix DNA-binding domain"/>
    <property type="match status" value="1"/>
</dbReference>
<evidence type="ECO:0000313" key="22">
    <source>
        <dbReference type="Proteomes" id="UP000752171"/>
    </source>
</evidence>
<dbReference type="Pfam" id="PF23445">
    <property type="entry name" value="WHD_SNRNP200"/>
    <property type="match status" value="1"/>
</dbReference>
<dbReference type="Gene3D" id="3.40.50.300">
    <property type="entry name" value="P-loop containing nucleotide triphosphate hydrolases"/>
    <property type="match status" value="2"/>
</dbReference>
<evidence type="ECO:0000256" key="6">
    <source>
        <dbReference type="ARBA" id="ARBA00022801"/>
    </source>
</evidence>
<dbReference type="Pfam" id="PF02889">
    <property type="entry name" value="Sec63"/>
    <property type="match status" value="1"/>
</dbReference>
<evidence type="ECO:0000259" key="19">
    <source>
        <dbReference type="PROSITE" id="PS51192"/>
    </source>
</evidence>
<evidence type="ECO:0000256" key="1">
    <source>
        <dbReference type="ARBA" id="ARBA00001947"/>
    </source>
</evidence>
<evidence type="ECO:0000256" key="11">
    <source>
        <dbReference type="ARBA" id="ARBA00023254"/>
    </source>
</evidence>
<dbReference type="GO" id="GO:0005524">
    <property type="term" value="F:ATP binding"/>
    <property type="evidence" value="ECO:0007669"/>
    <property type="project" value="UniProtKB-KW"/>
</dbReference>
<feature type="region of interest" description="Disordered" evidence="18">
    <location>
        <begin position="1160"/>
        <end position="1189"/>
    </location>
</feature>